<feature type="domain" description="Phosphatidic acid phosphatase type 2/haloperoxidase" evidence="2">
    <location>
        <begin position="111"/>
        <end position="222"/>
    </location>
</feature>
<evidence type="ECO:0000313" key="4">
    <source>
        <dbReference type="Proteomes" id="UP001150259"/>
    </source>
</evidence>
<feature type="transmembrane region" description="Helical" evidence="1">
    <location>
        <begin position="28"/>
        <end position="47"/>
    </location>
</feature>
<gene>
    <name evidence="3" type="ORF">OO014_05055</name>
</gene>
<feature type="transmembrane region" description="Helical" evidence="1">
    <location>
        <begin position="207"/>
        <end position="225"/>
    </location>
</feature>
<evidence type="ECO:0000313" key="3">
    <source>
        <dbReference type="EMBL" id="MDC5696616.1"/>
    </source>
</evidence>
<keyword evidence="1" id="KW-0472">Membrane</keyword>
<dbReference type="InterPro" id="IPR000326">
    <property type="entry name" value="PAP2/HPO"/>
</dbReference>
<dbReference type="Proteomes" id="UP001150259">
    <property type="component" value="Unassembled WGS sequence"/>
</dbReference>
<accession>A0ABT5GFZ4</accession>
<feature type="transmembrane region" description="Helical" evidence="1">
    <location>
        <begin position="151"/>
        <end position="169"/>
    </location>
</feature>
<feature type="transmembrane region" description="Helical" evidence="1">
    <location>
        <begin position="176"/>
        <end position="195"/>
    </location>
</feature>
<keyword evidence="1" id="KW-1133">Transmembrane helix</keyword>
<organism evidence="3 4">
    <name type="scientific">Intrasporangium calvum</name>
    <dbReference type="NCBI Taxonomy" id="53358"/>
    <lineage>
        <taxon>Bacteria</taxon>
        <taxon>Bacillati</taxon>
        <taxon>Actinomycetota</taxon>
        <taxon>Actinomycetes</taxon>
        <taxon>Micrococcales</taxon>
        <taxon>Intrasporangiaceae</taxon>
        <taxon>Intrasporangium</taxon>
    </lineage>
</organism>
<name>A0ABT5GFZ4_9MICO</name>
<protein>
    <submittedName>
        <fullName evidence="3">Phosphatase PAP2 family protein</fullName>
    </submittedName>
</protein>
<dbReference type="EMBL" id="JAPFQL010000014">
    <property type="protein sequence ID" value="MDC5696616.1"/>
    <property type="molecule type" value="Genomic_DNA"/>
</dbReference>
<feature type="transmembrane region" description="Helical" evidence="1">
    <location>
        <begin position="108"/>
        <end position="131"/>
    </location>
</feature>
<sequence>MSVDLHRWQRDESKPSAREAWRDAAARVLAPSIALFAVIVATGWLIMGPFGGLEGETAVNRELQEGRSRTAMWDTTTDIWSRLGNTEIIIGTCAVISLIILWRTRQWWYAVIPAIAISIQATVFVIAAWVVGRERPEVEKLDPAPPTSSYPSGHVGAATALYLSFALMAQRIERTWLRRLVTAVCILVPILVSYARLYRGMHHLTDVLLGVVNGVVCALLAWHWLRRRRD</sequence>
<feature type="transmembrane region" description="Helical" evidence="1">
    <location>
        <begin position="79"/>
        <end position="101"/>
    </location>
</feature>
<dbReference type="InterPro" id="IPR036938">
    <property type="entry name" value="PAP2/HPO_sf"/>
</dbReference>
<dbReference type="Pfam" id="PF01569">
    <property type="entry name" value="PAP2"/>
    <property type="match status" value="1"/>
</dbReference>
<keyword evidence="4" id="KW-1185">Reference proteome</keyword>
<dbReference type="SUPFAM" id="SSF48317">
    <property type="entry name" value="Acid phosphatase/Vanadium-dependent haloperoxidase"/>
    <property type="match status" value="1"/>
</dbReference>
<reference evidence="3 4" key="1">
    <citation type="submission" date="2022-11" db="EMBL/GenBank/DDBJ databases">
        <title>Anaerobic phenanthrene biodegradation by a DNRA strain PheN6.</title>
        <authorList>
            <person name="Zhang Z."/>
        </authorList>
    </citation>
    <scope>NUCLEOTIDE SEQUENCE [LARGE SCALE GENOMIC DNA]</scope>
    <source>
        <strain evidence="3 4">PheN6</strain>
    </source>
</reference>
<keyword evidence="1" id="KW-0812">Transmembrane</keyword>
<dbReference type="Gene3D" id="1.20.144.10">
    <property type="entry name" value="Phosphatidic acid phosphatase type 2/haloperoxidase"/>
    <property type="match status" value="1"/>
</dbReference>
<evidence type="ECO:0000259" key="2">
    <source>
        <dbReference type="SMART" id="SM00014"/>
    </source>
</evidence>
<proteinExistence type="predicted"/>
<evidence type="ECO:0000256" key="1">
    <source>
        <dbReference type="SAM" id="Phobius"/>
    </source>
</evidence>
<dbReference type="RefSeq" id="WP_272461192.1">
    <property type="nucleotide sequence ID" value="NZ_JAPFQL010000014.1"/>
</dbReference>
<dbReference type="SMART" id="SM00014">
    <property type="entry name" value="acidPPc"/>
    <property type="match status" value="1"/>
</dbReference>
<comment type="caution">
    <text evidence="3">The sequence shown here is derived from an EMBL/GenBank/DDBJ whole genome shotgun (WGS) entry which is preliminary data.</text>
</comment>